<sequence>MVVCTAVLGILRSKGGVGGVRKVATRWLAVSAHRPYSVAVQVGQSSITEKTVLHKYMNLPQPDDKVQVSYVWIDGTGEALRYKTKTVNFEPSTPEELPQWSFDGSSTGQAHGHNSDRYLQPIAMFRDPFKLGKNKLVLCDVYDQDMQPAESNRRKSCLDAMVPVMHHDPWFGMEQEYTLLDVDGQPFGWPKRGFPGPQGPYYCGVGADRVFGRDIEEAHYRACLYAGIDISGTNAEVMPSQWEYQVGPTVGVALGDHMWMARFLLDRVAEDFGAVVSLHPKPVSGDWNGAGAHINFSTKEMRGEGGLKFITEACEKLAARHKHHIGRYGKNNELRLTGLHETSSMDRFSFGVADRSASVRIPRAVQDEGKGYLEDRRPGSNCDPYAVIEALVRTCLLDEVD</sequence>
<dbReference type="PANTHER" id="PTHR20852">
    <property type="entry name" value="GLUTAMINE SYNTHETASE"/>
    <property type="match status" value="1"/>
</dbReference>
<dbReference type="SUPFAM" id="SSF54368">
    <property type="entry name" value="Glutamine synthetase, N-terminal domain"/>
    <property type="match status" value="1"/>
</dbReference>
<dbReference type="PROSITE" id="PS00181">
    <property type="entry name" value="GLNA_ATP"/>
    <property type="match status" value="1"/>
</dbReference>
<dbReference type="Gene3D" id="3.10.20.70">
    <property type="entry name" value="Glutamine synthetase, N-terminal domain"/>
    <property type="match status" value="1"/>
</dbReference>
<dbReference type="InterPro" id="IPR014746">
    <property type="entry name" value="Gln_synth/guanido_kin_cat_dom"/>
</dbReference>
<evidence type="ECO:0000256" key="6">
    <source>
        <dbReference type="ARBA" id="ARBA00022840"/>
    </source>
</evidence>
<evidence type="ECO:0000256" key="2">
    <source>
        <dbReference type="ARBA" id="ARBA00011823"/>
    </source>
</evidence>
<keyword evidence="14" id="KW-1185">Reference proteome</keyword>
<gene>
    <name evidence="13" type="primary">GLUL</name>
    <name evidence="13" type="ORF">BLAG_LOCUS23142</name>
</gene>
<evidence type="ECO:0000256" key="4">
    <source>
        <dbReference type="ARBA" id="ARBA00022598"/>
    </source>
</evidence>
<dbReference type="Gene3D" id="3.30.590.10">
    <property type="entry name" value="Glutamine synthetase/guanido kinase, catalytic domain"/>
    <property type="match status" value="1"/>
</dbReference>
<evidence type="ECO:0000259" key="12">
    <source>
        <dbReference type="PROSITE" id="PS51987"/>
    </source>
</evidence>
<dbReference type="EC" id="6.3.1.2" evidence="3 10"/>
<keyword evidence="5 10" id="KW-0547">Nucleotide-binding</keyword>
<dbReference type="InterPro" id="IPR027302">
    <property type="entry name" value="Gln_synth_N_conserv_site"/>
</dbReference>
<feature type="domain" description="GS beta-grasp" evidence="11">
    <location>
        <begin position="66"/>
        <end position="146"/>
    </location>
</feature>
<dbReference type="GO" id="GO:0006542">
    <property type="term" value="P:glutamine biosynthetic process"/>
    <property type="evidence" value="ECO:0007669"/>
    <property type="project" value="InterPro"/>
</dbReference>
<dbReference type="SUPFAM" id="SSF55931">
    <property type="entry name" value="Glutamine synthetase/guanido kinase"/>
    <property type="match status" value="1"/>
</dbReference>
<evidence type="ECO:0000313" key="14">
    <source>
        <dbReference type="Proteomes" id="UP000838412"/>
    </source>
</evidence>
<dbReference type="PANTHER" id="PTHR20852:SF57">
    <property type="entry name" value="GLUTAMINE SYNTHETASE 2 CYTOPLASMIC"/>
    <property type="match status" value="1"/>
</dbReference>
<keyword evidence="4 10" id="KW-0436">Ligase</keyword>
<proteinExistence type="inferred from homology"/>
<dbReference type="SMART" id="SM01230">
    <property type="entry name" value="Gln-synt_C"/>
    <property type="match status" value="1"/>
</dbReference>
<dbReference type="InterPro" id="IPR027303">
    <property type="entry name" value="Gln_synth_gly_rich_site"/>
</dbReference>
<comment type="similarity">
    <text evidence="1 8 9">Belongs to the glutamine synthetase family.</text>
</comment>
<name>A0A8K0F1W9_BRALA</name>
<dbReference type="FunFam" id="3.10.20.70:FF:000004">
    <property type="entry name" value="Glutamine synthetase"/>
    <property type="match status" value="1"/>
</dbReference>
<accession>A0A8K0F1W9</accession>
<dbReference type="InterPro" id="IPR036651">
    <property type="entry name" value="Gln_synt_N_sf"/>
</dbReference>
<feature type="domain" description="GS catalytic" evidence="12">
    <location>
        <begin position="153"/>
        <end position="401"/>
    </location>
</feature>
<dbReference type="InterPro" id="IPR008146">
    <property type="entry name" value="Gln_synth_cat_dom"/>
</dbReference>
<dbReference type="OrthoDB" id="1936100at2759"/>
<dbReference type="Pfam" id="PF00120">
    <property type="entry name" value="Gln-synt_C"/>
    <property type="match status" value="1"/>
</dbReference>
<dbReference type="AlphaFoldDB" id="A0A8K0F1W9"/>
<dbReference type="GO" id="GO:0005737">
    <property type="term" value="C:cytoplasm"/>
    <property type="evidence" value="ECO:0007669"/>
    <property type="project" value="TreeGrafter"/>
</dbReference>
<evidence type="ECO:0000256" key="3">
    <source>
        <dbReference type="ARBA" id="ARBA00012937"/>
    </source>
</evidence>
<dbReference type="PROSITE" id="PS51987">
    <property type="entry name" value="GS_CATALYTIC"/>
    <property type="match status" value="1"/>
</dbReference>
<reference evidence="13" key="1">
    <citation type="submission" date="2022-01" db="EMBL/GenBank/DDBJ databases">
        <authorList>
            <person name="Braso-Vives M."/>
        </authorList>
    </citation>
    <scope>NUCLEOTIDE SEQUENCE</scope>
</reference>
<evidence type="ECO:0000259" key="11">
    <source>
        <dbReference type="PROSITE" id="PS51986"/>
    </source>
</evidence>
<dbReference type="GO" id="GO:0005524">
    <property type="term" value="F:ATP binding"/>
    <property type="evidence" value="ECO:0007669"/>
    <property type="project" value="UniProtKB-KW"/>
</dbReference>
<evidence type="ECO:0000256" key="10">
    <source>
        <dbReference type="RuleBase" id="RU004356"/>
    </source>
</evidence>
<evidence type="ECO:0000256" key="7">
    <source>
        <dbReference type="ARBA" id="ARBA00049436"/>
    </source>
</evidence>
<dbReference type="Proteomes" id="UP000838412">
    <property type="component" value="Chromosome 8"/>
</dbReference>
<dbReference type="InterPro" id="IPR050292">
    <property type="entry name" value="Glutamine_Synthetase"/>
</dbReference>
<evidence type="ECO:0000256" key="8">
    <source>
        <dbReference type="PROSITE-ProRule" id="PRU01330"/>
    </source>
</evidence>
<organism evidence="13 14">
    <name type="scientific">Branchiostoma lanceolatum</name>
    <name type="common">Common lancelet</name>
    <name type="synonym">Amphioxus lanceolatum</name>
    <dbReference type="NCBI Taxonomy" id="7740"/>
    <lineage>
        <taxon>Eukaryota</taxon>
        <taxon>Metazoa</taxon>
        <taxon>Chordata</taxon>
        <taxon>Cephalochordata</taxon>
        <taxon>Leptocardii</taxon>
        <taxon>Amphioxiformes</taxon>
        <taxon>Branchiostomatidae</taxon>
        <taxon>Branchiostoma</taxon>
    </lineage>
</organism>
<keyword evidence="6 10" id="KW-0067">ATP-binding</keyword>
<comment type="subunit">
    <text evidence="2">Homooctamer.</text>
</comment>
<dbReference type="FunFam" id="3.30.590.10:FF:000004">
    <property type="entry name" value="Glutamine synthetase"/>
    <property type="match status" value="1"/>
</dbReference>
<dbReference type="PROSITE" id="PS51986">
    <property type="entry name" value="GS_BETA_GRASP"/>
    <property type="match status" value="1"/>
</dbReference>
<evidence type="ECO:0000313" key="13">
    <source>
        <dbReference type="EMBL" id="CAH1271014.1"/>
    </source>
</evidence>
<evidence type="ECO:0000256" key="1">
    <source>
        <dbReference type="ARBA" id="ARBA00009897"/>
    </source>
</evidence>
<dbReference type="GO" id="GO:0004356">
    <property type="term" value="F:glutamine synthetase activity"/>
    <property type="evidence" value="ECO:0007669"/>
    <property type="project" value="UniProtKB-EC"/>
</dbReference>
<dbReference type="EMBL" id="OV696693">
    <property type="protein sequence ID" value="CAH1271014.1"/>
    <property type="molecule type" value="Genomic_DNA"/>
</dbReference>
<evidence type="ECO:0000256" key="9">
    <source>
        <dbReference type="RuleBase" id="RU000384"/>
    </source>
</evidence>
<dbReference type="InterPro" id="IPR008147">
    <property type="entry name" value="Gln_synt_N"/>
</dbReference>
<comment type="catalytic activity">
    <reaction evidence="7 10">
        <text>L-glutamate + NH4(+) + ATP = L-glutamine + ADP + phosphate + H(+)</text>
        <dbReference type="Rhea" id="RHEA:16169"/>
        <dbReference type="ChEBI" id="CHEBI:15378"/>
        <dbReference type="ChEBI" id="CHEBI:28938"/>
        <dbReference type="ChEBI" id="CHEBI:29985"/>
        <dbReference type="ChEBI" id="CHEBI:30616"/>
        <dbReference type="ChEBI" id="CHEBI:43474"/>
        <dbReference type="ChEBI" id="CHEBI:58359"/>
        <dbReference type="ChEBI" id="CHEBI:456216"/>
        <dbReference type="EC" id="6.3.1.2"/>
    </reaction>
</comment>
<protein>
    <recommendedName>
        <fullName evidence="3 10">Glutamine synthetase</fullName>
        <ecNumber evidence="3 10">6.3.1.2</ecNumber>
    </recommendedName>
</protein>
<dbReference type="PROSITE" id="PS00180">
    <property type="entry name" value="GLNA_1"/>
    <property type="match status" value="1"/>
</dbReference>
<evidence type="ECO:0000256" key="5">
    <source>
        <dbReference type="ARBA" id="ARBA00022741"/>
    </source>
</evidence>
<dbReference type="Pfam" id="PF03951">
    <property type="entry name" value="Gln-synt_N"/>
    <property type="match status" value="1"/>
</dbReference>